<keyword evidence="2" id="KW-1185">Reference proteome</keyword>
<accession>A0ABQ5VXC6</accession>
<dbReference type="Proteomes" id="UP001156694">
    <property type="component" value="Unassembled WGS sequence"/>
</dbReference>
<dbReference type="Pfam" id="PF06082">
    <property type="entry name" value="YjbH"/>
    <property type="match status" value="1"/>
</dbReference>
<evidence type="ECO:0000313" key="2">
    <source>
        <dbReference type="Proteomes" id="UP001156694"/>
    </source>
</evidence>
<protein>
    <recommendedName>
        <fullName evidence="3">Exopolysaccharide biosynthesis protein YbjH</fullName>
    </recommendedName>
</protein>
<reference evidence="2" key="1">
    <citation type="journal article" date="2019" name="Int. J. Syst. Evol. Microbiol.">
        <title>The Global Catalogue of Microorganisms (GCM) 10K type strain sequencing project: providing services to taxonomists for standard genome sequencing and annotation.</title>
        <authorList>
            <consortium name="The Broad Institute Genomics Platform"/>
            <consortium name="The Broad Institute Genome Sequencing Center for Infectious Disease"/>
            <person name="Wu L."/>
            <person name="Ma J."/>
        </authorList>
    </citation>
    <scope>NUCLEOTIDE SEQUENCE [LARGE SCALE GENOMIC DNA]</scope>
    <source>
        <strain evidence="2">NBRC 110140</strain>
    </source>
</reference>
<organism evidence="1 2">
    <name type="scientific">Amylibacter marinus</name>
    <dbReference type="NCBI Taxonomy" id="1475483"/>
    <lineage>
        <taxon>Bacteria</taxon>
        <taxon>Pseudomonadati</taxon>
        <taxon>Pseudomonadota</taxon>
        <taxon>Alphaproteobacteria</taxon>
        <taxon>Rhodobacterales</taxon>
        <taxon>Paracoccaceae</taxon>
        <taxon>Amylibacter</taxon>
    </lineage>
</organism>
<proteinExistence type="predicted"/>
<dbReference type="InterPro" id="IPR010344">
    <property type="entry name" value="YbjH"/>
</dbReference>
<comment type="caution">
    <text evidence="1">The sequence shown here is derived from an EMBL/GenBank/DDBJ whole genome shotgun (WGS) entry which is preliminary data.</text>
</comment>
<name>A0ABQ5VXC6_9RHOB</name>
<sequence>MPTAESQPDGELSVTMAGFAGTTRGAFAFQILPRLSGTFRYTRLANWIQGGDTYDRSFDMQYRLLDEAKYRPAVAIGLRDFLGTGIYSGQYLVGTKNIGTKLKVTAGLGWGRFSNSDEFQRDTSGNPGGTLLYREWFTGPVGGFAGIEWQTPVKNLRLKAEYSSDSYIRENRIAGERTEATFERKSSLNFGLEYDTKWGVTLGAYHMYGSELGFSVRTSLNPHRGRGIAERAPRPIAVRGPDIDRDTSWTKINGISQTARKQLDKILNRDGMALEGLYFSGETAEIRVRNSRYVSTAQAVGRSARAMARVFPDSVEKFIVVPMVDGLATAAFHIERSDLEEFENHPNAARMMAGRVEINDARLLESGEGAVSGLYPAFNWSLAPFVSVRIFDASNPFAVSAGIRLSGAYQPRAGLTFAGSIVKNLKHDDVSFDDVVSDGLHRVRTDSGRYNAEGDPSLERLTGEYLFKVRPDTYGRVTVGYLEKMYGGVSGEILWKPADSKWGFGAELNYVKQRDFDQRFGFQDYDVVTGHVSAYLDLPRGFVAQLDVGQYLAGDKGGTISLHRTFGNGWKVGAYATLTDVPFEEYGEGSFDKGLSLTIPLGWVTGQQNRRSIENTLASLTRDGGARLRVQNRLYGLVENSHATAASASWARFWK</sequence>
<evidence type="ECO:0008006" key="3">
    <source>
        <dbReference type="Google" id="ProtNLM"/>
    </source>
</evidence>
<gene>
    <name evidence="1" type="ORF">GCM10007939_22330</name>
</gene>
<dbReference type="EMBL" id="BSNN01000007">
    <property type="protein sequence ID" value="GLQ35949.1"/>
    <property type="molecule type" value="Genomic_DNA"/>
</dbReference>
<evidence type="ECO:0000313" key="1">
    <source>
        <dbReference type="EMBL" id="GLQ35949.1"/>
    </source>
</evidence>